<dbReference type="Pfam" id="PF13419">
    <property type="entry name" value="HAD_2"/>
    <property type="match status" value="1"/>
</dbReference>
<dbReference type="InterPro" id="IPR023198">
    <property type="entry name" value="PGP-like_dom2"/>
</dbReference>
<dbReference type="SFLD" id="SFLDS00003">
    <property type="entry name" value="Haloacid_Dehalogenase"/>
    <property type="match status" value="1"/>
</dbReference>
<accession>A0A4R8MZY4</accession>
<evidence type="ECO:0000256" key="1">
    <source>
        <dbReference type="ARBA" id="ARBA00001946"/>
    </source>
</evidence>
<evidence type="ECO:0000256" key="5">
    <source>
        <dbReference type="ARBA" id="ARBA00023277"/>
    </source>
</evidence>
<gene>
    <name evidence="6" type="ORF">CLV96_2154</name>
</gene>
<protein>
    <submittedName>
        <fullName evidence="6">HAD superfamily hydrolase (TIGR01509 family)/beta-phosphoglucomutase family hydrolase</fullName>
    </submittedName>
</protein>
<dbReference type="SFLD" id="SFLDG01135">
    <property type="entry name" value="C1.5.6:_HAD__Beta-PGM__Phospha"/>
    <property type="match status" value="1"/>
</dbReference>
<dbReference type="InterPro" id="IPR051600">
    <property type="entry name" value="Beta-PGM-like"/>
</dbReference>
<name>A0A4R8MZY4_LEPME</name>
<evidence type="ECO:0000256" key="3">
    <source>
        <dbReference type="ARBA" id="ARBA00022723"/>
    </source>
</evidence>
<keyword evidence="3" id="KW-0479">Metal-binding</keyword>
<dbReference type="Gene3D" id="3.40.50.1000">
    <property type="entry name" value="HAD superfamily/HAD-like"/>
    <property type="match status" value="1"/>
</dbReference>
<evidence type="ECO:0000313" key="6">
    <source>
        <dbReference type="EMBL" id="TDY73132.1"/>
    </source>
</evidence>
<dbReference type="GO" id="GO:0046872">
    <property type="term" value="F:metal ion binding"/>
    <property type="evidence" value="ECO:0007669"/>
    <property type="project" value="UniProtKB-KW"/>
</dbReference>
<keyword evidence="7" id="KW-1185">Reference proteome</keyword>
<evidence type="ECO:0000313" key="7">
    <source>
        <dbReference type="Proteomes" id="UP000294684"/>
    </source>
</evidence>
<dbReference type="EMBL" id="SORO01000001">
    <property type="protein sequence ID" value="TDY73132.1"/>
    <property type="molecule type" value="Genomic_DNA"/>
</dbReference>
<dbReference type="SFLD" id="SFLDG01129">
    <property type="entry name" value="C1.5:_HAD__Beta-PGM__Phosphata"/>
    <property type="match status" value="1"/>
</dbReference>
<proteinExistence type="inferred from homology"/>
<dbReference type="GO" id="GO:0016787">
    <property type="term" value="F:hydrolase activity"/>
    <property type="evidence" value="ECO:0007669"/>
    <property type="project" value="UniProtKB-KW"/>
</dbReference>
<dbReference type="OrthoDB" id="9797743at2"/>
<dbReference type="PANTHER" id="PTHR46193">
    <property type="entry name" value="6-PHOSPHOGLUCONATE PHOSPHATASE"/>
    <property type="match status" value="1"/>
</dbReference>
<sequence length="213" mass="24346">MNHKGFIFDMDGVVVDNHSFHFKAWMEFSKKYNFPLNSEIYRDTFNGKTNADLFRMIFGDISDKECKQYGDEKESWYQTLYKKEMKPHTGLIEYLYFLKDKKVKIALGTSAPPMNVDFTLDNLSLRHFFDVIVDGTRVDQGKPHPQVYQLCAKELGLEPKECVVFEDSLAGLQSGKSAGCSIIGVATSHTEAELKNHVNQIIPNFTSPKVFLL</sequence>
<keyword evidence="5" id="KW-0119">Carbohydrate metabolism</keyword>
<dbReference type="RefSeq" id="WP_004787622.1">
    <property type="nucleotide sequence ID" value="NZ_NPEB01000004.1"/>
</dbReference>
<reference evidence="6 7" key="1">
    <citation type="submission" date="2019-03" db="EMBL/GenBank/DDBJ databases">
        <title>Genomic Encyclopedia of Archaeal and Bacterial Type Strains, Phase II (KMG-II): from individual species to whole genera.</title>
        <authorList>
            <person name="Goeker M."/>
        </authorList>
    </citation>
    <scope>NUCLEOTIDE SEQUENCE [LARGE SCALE GENOMIC DNA]</scope>
    <source>
        <strain evidence="6 7">DSM 21537</strain>
    </source>
</reference>
<dbReference type="GeneID" id="79827450"/>
<dbReference type="PRINTS" id="PR00413">
    <property type="entry name" value="HADHALOGNASE"/>
</dbReference>
<comment type="caution">
    <text evidence="6">The sequence shown here is derived from an EMBL/GenBank/DDBJ whole genome shotgun (WGS) entry which is preliminary data.</text>
</comment>
<evidence type="ECO:0000256" key="4">
    <source>
        <dbReference type="ARBA" id="ARBA00022842"/>
    </source>
</evidence>
<keyword evidence="6" id="KW-0378">Hydrolase</keyword>
<comment type="similarity">
    <text evidence="2">Belongs to the HAD-like hydrolase superfamily. CbbY/CbbZ/Gph/YieH family.</text>
</comment>
<dbReference type="InterPro" id="IPR041492">
    <property type="entry name" value="HAD_2"/>
</dbReference>
<dbReference type="InterPro" id="IPR036412">
    <property type="entry name" value="HAD-like_sf"/>
</dbReference>
<comment type="cofactor">
    <cofactor evidence="1">
        <name>Mg(2+)</name>
        <dbReference type="ChEBI" id="CHEBI:18420"/>
    </cofactor>
</comment>
<dbReference type="PANTHER" id="PTHR46193:SF18">
    <property type="entry name" value="HEXITOL PHOSPHATASE B"/>
    <property type="match status" value="1"/>
</dbReference>
<dbReference type="NCBIfam" id="TIGR01509">
    <property type="entry name" value="HAD-SF-IA-v3"/>
    <property type="match status" value="1"/>
</dbReference>
<dbReference type="Gene3D" id="1.10.150.240">
    <property type="entry name" value="Putative phosphatase, domain 2"/>
    <property type="match status" value="1"/>
</dbReference>
<dbReference type="SUPFAM" id="SSF56784">
    <property type="entry name" value="HAD-like"/>
    <property type="match status" value="1"/>
</dbReference>
<dbReference type="InterPro" id="IPR023214">
    <property type="entry name" value="HAD_sf"/>
</dbReference>
<evidence type="ECO:0000256" key="2">
    <source>
        <dbReference type="ARBA" id="ARBA00006171"/>
    </source>
</evidence>
<dbReference type="Proteomes" id="UP000294684">
    <property type="component" value="Unassembled WGS sequence"/>
</dbReference>
<keyword evidence="4" id="KW-0460">Magnesium</keyword>
<dbReference type="STRING" id="1193051.LEP1GSC017_1849"/>
<organism evidence="6 7">
    <name type="scientific">Leptospira meyeri</name>
    <dbReference type="NCBI Taxonomy" id="29508"/>
    <lineage>
        <taxon>Bacteria</taxon>
        <taxon>Pseudomonadati</taxon>
        <taxon>Spirochaetota</taxon>
        <taxon>Spirochaetia</taxon>
        <taxon>Leptospirales</taxon>
        <taxon>Leptospiraceae</taxon>
        <taxon>Leptospira</taxon>
    </lineage>
</organism>
<dbReference type="CDD" id="cd07505">
    <property type="entry name" value="HAD_BPGM-like"/>
    <property type="match status" value="1"/>
</dbReference>
<dbReference type="AlphaFoldDB" id="A0A4R8MZY4"/>
<dbReference type="InterPro" id="IPR006439">
    <property type="entry name" value="HAD-SF_hydro_IA"/>
</dbReference>